<proteinExistence type="predicted"/>
<organism evidence="1 2">
    <name type="scientific">Nocardia aurantiaca</name>
    <dbReference type="NCBI Taxonomy" id="2675850"/>
    <lineage>
        <taxon>Bacteria</taxon>
        <taxon>Bacillati</taxon>
        <taxon>Actinomycetota</taxon>
        <taxon>Actinomycetes</taxon>
        <taxon>Mycobacteriales</taxon>
        <taxon>Nocardiaceae</taxon>
        <taxon>Nocardia</taxon>
    </lineage>
</organism>
<dbReference type="Proteomes" id="UP000432464">
    <property type="component" value="Unassembled WGS sequence"/>
</dbReference>
<dbReference type="AlphaFoldDB" id="A0A6I3KZ65"/>
<dbReference type="RefSeq" id="WP_154788735.1">
    <property type="nucleotide sequence ID" value="NZ_WMBB01000007.1"/>
</dbReference>
<keyword evidence="2" id="KW-1185">Reference proteome</keyword>
<protein>
    <submittedName>
        <fullName evidence="1">MSMEG_0570 family nitrogen starvation response protein</fullName>
    </submittedName>
</protein>
<reference evidence="1 2" key="1">
    <citation type="submission" date="2019-11" db="EMBL/GenBank/DDBJ databases">
        <title>Nocardia sp. nov. CT2-14 isolated from soil.</title>
        <authorList>
            <person name="Kanchanasin P."/>
            <person name="Tanasupawat S."/>
            <person name="Yuki M."/>
            <person name="Kudo T."/>
        </authorList>
    </citation>
    <scope>NUCLEOTIDE SEQUENCE [LARGE SCALE GENOMIC DNA]</scope>
    <source>
        <strain evidence="1 2">CT2-14</strain>
    </source>
</reference>
<comment type="caution">
    <text evidence="1">The sequence shown here is derived from an EMBL/GenBank/DDBJ whole genome shotgun (WGS) entry which is preliminary data.</text>
</comment>
<dbReference type="InterPro" id="IPR023846">
    <property type="entry name" value="CHP04042_MSMEG0570"/>
</dbReference>
<name>A0A6I3KZ65_9NOCA</name>
<dbReference type="NCBIfam" id="TIGR04042">
    <property type="entry name" value="MSMEG_0570_fam"/>
    <property type="match status" value="1"/>
</dbReference>
<accession>A0A6I3KZ65</accession>
<dbReference type="EMBL" id="WMBB01000007">
    <property type="protein sequence ID" value="MTE14268.1"/>
    <property type="molecule type" value="Genomic_DNA"/>
</dbReference>
<sequence length="106" mass="11392">MPEMTFDVRWPNGTVQSCYSPSLVIHDHLAVGVDYPIDEFLHRVSTALNTAAERVKEKFGFYCTSAMYTLDAIESAAATARTTPGAVRVLSMTPPSAQAAISGGKP</sequence>
<evidence type="ECO:0000313" key="1">
    <source>
        <dbReference type="EMBL" id="MTE14268.1"/>
    </source>
</evidence>
<gene>
    <name evidence="1" type="ORF">GLP40_16045</name>
</gene>
<evidence type="ECO:0000313" key="2">
    <source>
        <dbReference type="Proteomes" id="UP000432464"/>
    </source>
</evidence>